<evidence type="ECO:0000256" key="6">
    <source>
        <dbReference type="ARBA" id="ARBA00022692"/>
    </source>
</evidence>
<reference evidence="15" key="2">
    <citation type="submission" date="2020-04" db="EMBL/GenBank/DDBJ databases">
        <authorList>
            <consortium name="NCBI Genome Project"/>
        </authorList>
    </citation>
    <scope>NUCLEOTIDE SEQUENCE</scope>
    <source>
        <strain evidence="15">CBS 781.70</strain>
    </source>
</reference>
<feature type="transmembrane region" description="Helical" evidence="11">
    <location>
        <begin position="264"/>
        <end position="284"/>
    </location>
</feature>
<keyword evidence="14" id="KW-1185">Reference proteome</keyword>
<reference evidence="15" key="3">
    <citation type="submission" date="2025-04" db="UniProtKB">
        <authorList>
            <consortium name="RefSeq"/>
        </authorList>
    </citation>
    <scope>IDENTIFICATION</scope>
    <source>
        <strain evidence="15">CBS 781.70</strain>
    </source>
</reference>
<dbReference type="OrthoDB" id="166803at2759"/>
<dbReference type="PANTHER" id="PTHR47549:SF1">
    <property type="entry name" value="GOLGI APPARATUS MEMBRANE PROTEIN TVP38"/>
    <property type="match status" value="1"/>
</dbReference>
<evidence type="ECO:0000313" key="13">
    <source>
        <dbReference type="EMBL" id="KAF1808962.1"/>
    </source>
</evidence>
<evidence type="ECO:0000256" key="10">
    <source>
        <dbReference type="SAM" id="MobiDB-lite"/>
    </source>
</evidence>
<evidence type="ECO:0000256" key="7">
    <source>
        <dbReference type="ARBA" id="ARBA00022989"/>
    </source>
</evidence>
<keyword evidence="7 11" id="KW-1133">Transmembrane helix</keyword>
<dbReference type="InterPro" id="IPR032816">
    <property type="entry name" value="VTT_dom"/>
</dbReference>
<keyword evidence="6 11" id="KW-0812">Transmembrane</keyword>
<feature type="transmembrane region" description="Helical" evidence="11">
    <location>
        <begin position="148"/>
        <end position="170"/>
    </location>
</feature>
<feature type="transmembrane region" description="Helical" evidence="11">
    <location>
        <begin position="68"/>
        <end position="91"/>
    </location>
</feature>
<organism evidence="13">
    <name type="scientific">Eremomyces bilateralis CBS 781.70</name>
    <dbReference type="NCBI Taxonomy" id="1392243"/>
    <lineage>
        <taxon>Eukaryota</taxon>
        <taxon>Fungi</taxon>
        <taxon>Dikarya</taxon>
        <taxon>Ascomycota</taxon>
        <taxon>Pezizomycotina</taxon>
        <taxon>Dothideomycetes</taxon>
        <taxon>Dothideomycetes incertae sedis</taxon>
        <taxon>Eremomycetales</taxon>
        <taxon>Eremomycetaceae</taxon>
        <taxon>Eremomyces</taxon>
    </lineage>
</organism>
<comment type="function">
    <text evidence="1">Golgi membrane protein involved in vesicular trafficking and spindle migration.</text>
</comment>
<sequence length="388" mass="43602">MPGPVRLYSRERSTSPVWERISGVTSPFLERRDSRSYSRPPESFQKRFLRQYNQLQLRALRTFDRLSFIQKILVIILGIVTVVLTVLLLIYNERIFVWLAPWAKKWGDLPAGWLILWVLMFIVSVPPLIGYSTFLAIAGFVFGFPNGWFIAATSTILGSTMSFIVSRAFLRNLSKKLAADPRFAALALTLKHDGLKLLVMIRLCPLPYSLANGAIATIPTVHWAGMMGATAIASPRLMLAVFVGAKLREIGDNGEKMDAKTRAVSYLSILIGILAGAFTGWFIYRQTKKRAQQLEGEERTRIARESEEELAREYEDDPEAGYAAEVIREDIDDISLHEQYRDDYNEEGFLDADDPIPRDGVEDATEIGDVFDLGDASEGDEDKPLGSK</sequence>
<evidence type="ECO:0000313" key="14">
    <source>
        <dbReference type="Proteomes" id="UP000504638"/>
    </source>
</evidence>
<evidence type="ECO:0000256" key="3">
    <source>
        <dbReference type="ARBA" id="ARBA00008640"/>
    </source>
</evidence>
<evidence type="ECO:0000259" key="12">
    <source>
        <dbReference type="Pfam" id="PF09335"/>
    </source>
</evidence>
<reference evidence="13 15" key="1">
    <citation type="submission" date="2020-01" db="EMBL/GenBank/DDBJ databases">
        <authorList>
            <consortium name="DOE Joint Genome Institute"/>
            <person name="Haridas S."/>
            <person name="Albert R."/>
            <person name="Binder M."/>
            <person name="Bloem J."/>
            <person name="Labutti K."/>
            <person name="Salamov A."/>
            <person name="Andreopoulos B."/>
            <person name="Baker S.E."/>
            <person name="Barry K."/>
            <person name="Bills G."/>
            <person name="Bluhm B.H."/>
            <person name="Cannon C."/>
            <person name="Castanera R."/>
            <person name="Culley D.E."/>
            <person name="Daum C."/>
            <person name="Ezra D."/>
            <person name="Gonzalez J.B."/>
            <person name="Henrissat B."/>
            <person name="Kuo A."/>
            <person name="Liang C."/>
            <person name="Lipzen A."/>
            <person name="Lutzoni F."/>
            <person name="Magnuson J."/>
            <person name="Mondo S."/>
            <person name="Nolan M."/>
            <person name="Ohm R."/>
            <person name="Pangilinan J."/>
            <person name="Park H.-J."/>
            <person name="Ramirez L."/>
            <person name="Alfaro M."/>
            <person name="Sun H."/>
            <person name="Tritt A."/>
            <person name="Yoshinaga Y."/>
            <person name="Zwiers L.-H."/>
            <person name="Turgeon B.G."/>
            <person name="Goodwin S.B."/>
            <person name="Spatafora J.W."/>
            <person name="Crous P.W."/>
            <person name="Grigoriev I.V."/>
        </authorList>
    </citation>
    <scope>NUCLEOTIDE SEQUENCE</scope>
    <source>
        <strain evidence="13 15">CBS 781.70</strain>
    </source>
</reference>
<comment type="subcellular location">
    <subcellularLocation>
        <location evidence="2">Golgi apparatus membrane</location>
        <topology evidence="2">Multi-pass membrane protein</topology>
    </subcellularLocation>
</comment>
<proteinExistence type="inferred from homology"/>
<accession>A0A6G1FTE9</accession>
<dbReference type="AlphaFoldDB" id="A0A6G1FTE9"/>
<feature type="region of interest" description="Disordered" evidence="10">
    <location>
        <begin position="347"/>
        <end position="388"/>
    </location>
</feature>
<dbReference type="RefSeq" id="XP_033530593.1">
    <property type="nucleotide sequence ID" value="XM_033677763.1"/>
</dbReference>
<name>A0A6G1FTE9_9PEZI</name>
<dbReference type="GO" id="GO:0000139">
    <property type="term" value="C:Golgi membrane"/>
    <property type="evidence" value="ECO:0007669"/>
    <property type="project" value="UniProtKB-SubCell"/>
</dbReference>
<evidence type="ECO:0000256" key="1">
    <source>
        <dbReference type="ARBA" id="ARBA00002978"/>
    </source>
</evidence>
<dbReference type="PANTHER" id="PTHR47549">
    <property type="entry name" value="GOLGI APPARATUS MEMBRANE PROTEIN TVP38-RELATED"/>
    <property type="match status" value="1"/>
</dbReference>
<evidence type="ECO:0000256" key="4">
    <source>
        <dbReference type="ARBA" id="ARBA00013533"/>
    </source>
</evidence>
<feature type="domain" description="VTT" evidence="12">
    <location>
        <begin position="131"/>
        <end position="245"/>
    </location>
</feature>
<protein>
    <recommendedName>
        <fullName evidence="4">Golgi apparatus membrane protein TVP38</fullName>
    </recommendedName>
    <alternativeName>
        <fullName evidence="5">Golgi apparatus membrane protein tvp38</fullName>
    </alternativeName>
</protein>
<dbReference type="InterPro" id="IPR051076">
    <property type="entry name" value="Golgi_membrane_TVP38/TMEM64"/>
</dbReference>
<feature type="transmembrane region" description="Helical" evidence="11">
    <location>
        <begin position="112"/>
        <end position="142"/>
    </location>
</feature>
<evidence type="ECO:0000256" key="5">
    <source>
        <dbReference type="ARBA" id="ARBA00020673"/>
    </source>
</evidence>
<dbReference type="Proteomes" id="UP000504638">
    <property type="component" value="Unplaced"/>
</dbReference>
<dbReference type="GO" id="GO:0000022">
    <property type="term" value="P:mitotic spindle elongation"/>
    <property type="evidence" value="ECO:0007669"/>
    <property type="project" value="TreeGrafter"/>
</dbReference>
<evidence type="ECO:0000256" key="2">
    <source>
        <dbReference type="ARBA" id="ARBA00004653"/>
    </source>
</evidence>
<feature type="transmembrane region" description="Helical" evidence="11">
    <location>
        <begin position="221"/>
        <end position="243"/>
    </location>
</feature>
<evidence type="ECO:0000313" key="15">
    <source>
        <dbReference type="RefSeq" id="XP_033530593.1"/>
    </source>
</evidence>
<evidence type="ECO:0000256" key="11">
    <source>
        <dbReference type="SAM" id="Phobius"/>
    </source>
</evidence>
<evidence type="ECO:0000256" key="9">
    <source>
        <dbReference type="ARBA" id="ARBA00023136"/>
    </source>
</evidence>
<dbReference type="GO" id="GO:0016192">
    <property type="term" value="P:vesicle-mediated transport"/>
    <property type="evidence" value="ECO:0007669"/>
    <property type="project" value="TreeGrafter"/>
</dbReference>
<comment type="similarity">
    <text evidence="3">Belongs to the TVP38/TMEM64 family.</text>
</comment>
<dbReference type="Pfam" id="PF09335">
    <property type="entry name" value="VTT_dom"/>
    <property type="match status" value="1"/>
</dbReference>
<dbReference type="EMBL" id="ML975177">
    <property type="protein sequence ID" value="KAF1808962.1"/>
    <property type="molecule type" value="Genomic_DNA"/>
</dbReference>
<keyword evidence="8" id="KW-0333">Golgi apparatus</keyword>
<dbReference type="GeneID" id="54418333"/>
<evidence type="ECO:0000256" key="8">
    <source>
        <dbReference type="ARBA" id="ARBA00023034"/>
    </source>
</evidence>
<keyword evidence="9 11" id="KW-0472">Membrane</keyword>
<gene>
    <name evidence="13 15" type="ORF">P152DRAFT_442879</name>
</gene>